<dbReference type="Gene3D" id="1.25.40.20">
    <property type="entry name" value="Ankyrin repeat-containing domain"/>
    <property type="match status" value="1"/>
</dbReference>
<keyword evidence="9 14" id="KW-1133">Transmembrane helix</keyword>
<keyword evidence="6 14" id="KW-0812">Transmembrane</keyword>
<keyword evidence="13" id="KW-0040">ANK repeat</keyword>
<evidence type="ECO:0000256" key="3">
    <source>
        <dbReference type="ARBA" id="ARBA00022475"/>
    </source>
</evidence>
<evidence type="ECO:0000256" key="10">
    <source>
        <dbReference type="ARBA" id="ARBA00023065"/>
    </source>
</evidence>
<sequence length="801" mass="91524">MRNPEVPTSFKETRNVGEEFYSYAATRDLVDGRCTNTCCLGVVRNIPSVIINTPCCCVDLWQNCSCYCFARIFGIKSAAKHITPKCKFCVSLEGEGEYNTESILIEFTKLWPSADVSLGTDEEMNYRLRIQWEMERFRSKTDPRAVTRLEKEILELCTKNYANRLQIVCDEALNFFLDANRSWYRKGLTPLHIALLHNSTEVAIILIERLGKALLFKEMAGSYTGATALHIATANGNFKAMEAMFYHLAEADILKLLRKCATGEQFKRTLVPAELPLSLAVLSGNAQLVQLLIEKGAPLDGRDSQDNTVLHTIVLMSQHKLQEALEMYEVILNNTTRWWCRSEGVDMTRANSVATEIEAKHYLFRLANREEFTALTLAAKVGVKEMFEKILNTNNIYRFSQWEYGHTTTAFYDVTEIDPVLSTSRMSALELLVYTNNEERIECLSIPVINHLLHIKWHNYRMYYITWGILHLIYMLILSLPAFDPLLFQTPSNGSSIPNASLPYRNNSAQIHEPGYKRKFPSGVYLFLMVGTFLFFIYSLTGALKWSVRHRGNAILNMWKFLSWNKLHVILLLFSVSMLSFLTDAVKSFQPLALLLGWVFLIFFTRGFRQTSFFSAMIQRIMLGDLLRFLIIYLILTAGFSSAIGVAMDNHLPSSTSSAIVSDEIAEFDGFGTTMWTLFRLMVGLSEIQIIPGNIFKDTSASNFPVITLPALLITYVVLVNILLMNMLIATMTDTYTHISKYNDLIYKKLRTTDMIFLERMLPEVMRMLAVEATYKICRVMSPTTHRNLYLLEVEVCKKED</sequence>
<dbReference type="SUPFAM" id="SSF48403">
    <property type="entry name" value="Ankyrin repeat"/>
    <property type="match status" value="1"/>
</dbReference>
<dbReference type="GO" id="GO:0005262">
    <property type="term" value="F:calcium channel activity"/>
    <property type="evidence" value="ECO:0007669"/>
    <property type="project" value="UniProtKB-KW"/>
</dbReference>
<organism evidence="16 17">
    <name type="scientific">Lingula anatina</name>
    <name type="common">Brachiopod</name>
    <name type="synonym">Lingula unguis</name>
    <dbReference type="NCBI Taxonomy" id="7574"/>
    <lineage>
        <taxon>Eukaryota</taxon>
        <taxon>Metazoa</taxon>
        <taxon>Spiralia</taxon>
        <taxon>Lophotrochozoa</taxon>
        <taxon>Brachiopoda</taxon>
        <taxon>Linguliformea</taxon>
        <taxon>Lingulata</taxon>
        <taxon>Lingulida</taxon>
        <taxon>Linguloidea</taxon>
        <taxon>Lingulidae</taxon>
        <taxon>Lingula</taxon>
    </lineage>
</organism>
<proteinExistence type="predicted"/>
<dbReference type="InterPro" id="IPR005821">
    <property type="entry name" value="Ion_trans_dom"/>
</dbReference>
<keyword evidence="12" id="KW-0407">Ion channel</keyword>
<dbReference type="GO" id="GO:0098703">
    <property type="term" value="P:calcium ion import across plasma membrane"/>
    <property type="evidence" value="ECO:0007669"/>
    <property type="project" value="TreeGrafter"/>
</dbReference>
<keyword evidence="3" id="KW-1003">Cell membrane</keyword>
<name>A0A1S3J737_LINAN</name>
<evidence type="ECO:0000256" key="1">
    <source>
        <dbReference type="ARBA" id="ARBA00004651"/>
    </source>
</evidence>
<evidence type="ECO:0000256" key="9">
    <source>
        <dbReference type="ARBA" id="ARBA00022989"/>
    </source>
</evidence>
<feature type="transmembrane region" description="Helical" evidence="14">
    <location>
        <begin position="564"/>
        <end position="582"/>
    </location>
</feature>
<evidence type="ECO:0000256" key="2">
    <source>
        <dbReference type="ARBA" id="ARBA00022448"/>
    </source>
</evidence>
<keyword evidence="16" id="KW-1185">Reference proteome</keyword>
<evidence type="ECO:0000256" key="14">
    <source>
        <dbReference type="SAM" id="Phobius"/>
    </source>
</evidence>
<feature type="transmembrane region" description="Helical" evidence="14">
    <location>
        <begin position="524"/>
        <end position="544"/>
    </location>
</feature>
<dbReference type="InterPro" id="IPR024862">
    <property type="entry name" value="TRPV"/>
</dbReference>
<dbReference type="KEGG" id="lak:106170355"/>
<gene>
    <name evidence="17" type="primary">LOC106170355</name>
</gene>
<dbReference type="OrthoDB" id="6281279at2759"/>
<dbReference type="RefSeq" id="XP_013405654.1">
    <property type="nucleotide sequence ID" value="XM_013550200.1"/>
</dbReference>
<keyword evidence="7" id="KW-0677">Repeat</keyword>
<feature type="repeat" description="ANK" evidence="13">
    <location>
        <begin position="272"/>
        <end position="304"/>
    </location>
</feature>
<evidence type="ECO:0000313" key="17">
    <source>
        <dbReference type="RefSeq" id="XP_013405654.1"/>
    </source>
</evidence>
<dbReference type="SMART" id="SM00248">
    <property type="entry name" value="ANK"/>
    <property type="match status" value="4"/>
</dbReference>
<keyword evidence="4" id="KW-0109">Calcium transport</keyword>
<dbReference type="PROSITE" id="PS50088">
    <property type="entry name" value="ANK_REPEAT"/>
    <property type="match status" value="2"/>
</dbReference>
<dbReference type="InterPro" id="IPR002110">
    <property type="entry name" value="Ankyrin_rpt"/>
</dbReference>
<comment type="subcellular location">
    <subcellularLocation>
        <location evidence="1">Cell membrane</location>
        <topology evidence="1">Multi-pass membrane protein</topology>
    </subcellularLocation>
</comment>
<evidence type="ECO:0000256" key="6">
    <source>
        <dbReference type="ARBA" id="ARBA00022692"/>
    </source>
</evidence>
<evidence type="ECO:0000259" key="15">
    <source>
        <dbReference type="Pfam" id="PF00520"/>
    </source>
</evidence>
<protein>
    <submittedName>
        <fullName evidence="17">Transient receptor potential cation channel subfamily V member 5-like</fullName>
    </submittedName>
</protein>
<keyword evidence="5" id="KW-0107">Calcium channel</keyword>
<dbReference type="PROSITE" id="PS50297">
    <property type="entry name" value="ANK_REP_REGION"/>
    <property type="match status" value="2"/>
</dbReference>
<dbReference type="Pfam" id="PF00520">
    <property type="entry name" value="Ion_trans"/>
    <property type="match status" value="1"/>
</dbReference>
<evidence type="ECO:0000256" key="5">
    <source>
        <dbReference type="ARBA" id="ARBA00022673"/>
    </source>
</evidence>
<dbReference type="Pfam" id="PF12796">
    <property type="entry name" value="Ank_2"/>
    <property type="match status" value="1"/>
</dbReference>
<dbReference type="GeneID" id="106170355"/>
<dbReference type="AlphaFoldDB" id="A0A1S3J737"/>
<dbReference type="GO" id="GO:0005886">
    <property type="term" value="C:plasma membrane"/>
    <property type="evidence" value="ECO:0007669"/>
    <property type="project" value="UniProtKB-SubCell"/>
</dbReference>
<feature type="transmembrane region" description="Helical" evidence="14">
    <location>
        <begin position="462"/>
        <end position="483"/>
    </location>
</feature>
<evidence type="ECO:0000256" key="11">
    <source>
        <dbReference type="ARBA" id="ARBA00023136"/>
    </source>
</evidence>
<evidence type="ECO:0000313" key="16">
    <source>
        <dbReference type="Proteomes" id="UP000085678"/>
    </source>
</evidence>
<feature type="repeat" description="ANK" evidence="13">
    <location>
        <begin position="186"/>
        <end position="209"/>
    </location>
</feature>
<evidence type="ECO:0000256" key="7">
    <source>
        <dbReference type="ARBA" id="ARBA00022737"/>
    </source>
</evidence>
<feature type="transmembrane region" description="Helical" evidence="14">
    <location>
        <begin position="704"/>
        <end position="724"/>
    </location>
</feature>
<keyword evidence="10" id="KW-0406">Ion transport</keyword>
<evidence type="ECO:0000256" key="13">
    <source>
        <dbReference type="PROSITE-ProRule" id="PRU00023"/>
    </source>
</evidence>
<accession>A0A1S3J737</accession>
<keyword evidence="8" id="KW-0106">Calcium</keyword>
<dbReference type="InParanoid" id="A0A1S3J737"/>
<evidence type="ECO:0000256" key="12">
    <source>
        <dbReference type="ARBA" id="ARBA00023303"/>
    </source>
</evidence>
<reference evidence="17" key="1">
    <citation type="submission" date="2025-08" db="UniProtKB">
        <authorList>
            <consortium name="RefSeq"/>
        </authorList>
    </citation>
    <scope>IDENTIFICATION</scope>
    <source>
        <tissue evidence="17">Gonads</tissue>
    </source>
</reference>
<evidence type="ECO:0000256" key="8">
    <source>
        <dbReference type="ARBA" id="ARBA00022837"/>
    </source>
</evidence>
<evidence type="ECO:0000256" key="4">
    <source>
        <dbReference type="ARBA" id="ARBA00022568"/>
    </source>
</evidence>
<dbReference type="PANTHER" id="PTHR10582:SF31">
    <property type="entry name" value="TRANSIENT RECEPTOR POTENTIAL CATION CHANNEL SUBFAMILY V MEMBER 6-LIKE"/>
    <property type="match status" value="1"/>
</dbReference>
<keyword evidence="2" id="KW-0813">Transport</keyword>
<dbReference type="PANTHER" id="PTHR10582">
    <property type="entry name" value="TRANSIENT RECEPTOR POTENTIAL ION CHANNEL PROTEIN"/>
    <property type="match status" value="1"/>
</dbReference>
<dbReference type="InterPro" id="IPR036770">
    <property type="entry name" value="Ankyrin_rpt-contain_sf"/>
</dbReference>
<dbReference type="Proteomes" id="UP000085678">
    <property type="component" value="Unplaced"/>
</dbReference>
<feature type="transmembrane region" description="Helical" evidence="14">
    <location>
        <begin position="588"/>
        <end position="605"/>
    </location>
</feature>
<feature type="transmembrane region" description="Helical" evidence="14">
    <location>
        <begin position="626"/>
        <end position="648"/>
    </location>
</feature>
<feature type="domain" description="Ion transport" evidence="15">
    <location>
        <begin position="532"/>
        <end position="741"/>
    </location>
</feature>
<keyword evidence="11 14" id="KW-0472">Membrane</keyword>